<evidence type="ECO:0000313" key="3">
    <source>
        <dbReference type="Proteomes" id="UP001153620"/>
    </source>
</evidence>
<dbReference type="Proteomes" id="UP001153620">
    <property type="component" value="Chromosome 2"/>
</dbReference>
<dbReference type="EMBL" id="OU895878">
    <property type="protein sequence ID" value="CAG9803800.1"/>
    <property type="molecule type" value="Genomic_DNA"/>
</dbReference>
<reference evidence="2" key="2">
    <citation type="submission" date="2022-10" db="EMBL/GenBank/DDBJ databases">
        <authorList>
            <consortium name="ENA_rothamsted_submissions"/>
            <consortium name="culmorum"/>
            <person name="King R."/>
        </authorList>
    </citation>
    <scope>NUCLEOTIDE SEQUENCE</scope>
</reference>
<name>A0A9N9RWF1_9DIPT</name>
<sequence>MSAINDENPNAEAWNDEAKAAFLAFKKKKRNLPSPGDVDSNLNVMKKPRKLDFSHNRFSNRVANRYRTVDQNRALGSEHNDPFVTNNNIRSSTMSENFVSMDVSELESDKTEVPCDEINKNIASLREMIANKEDPYVVLEKIVQQMADSHKNYNEKITKVTGDCIRLAARQNEQLVSAENRIMQEISKVHQRSEDRLNAIEFTQKCAVETNIVWLSFADSNEIDSLRIKTKSELIREAVKILTRMNIWNNGSNRTIVDVFTQKISLRTDSGFENEMIMGIKFLNSFAARDIKRLAVQYAKTQFISKNFDAIRYIIRDNWSSEVWKLLRVCYDLSRIKLIDKASVCDAGIQVFYKKKIIIDQNGAEEERNFKTLIRTEGDLDELRVDVNDIGLNIPTFQLYDGNYFKMHYDERNSYRSSIKSPTDNNANDPLTQDGATSSAY</sequence>
<feature type="region of interest" description="Disordered" evidence="1">
    <location>
        <begin position="416"/>
        <end position="441"/>
    </location>
</feature>
<evidence type="ECO:0000256" key="1">
    <source>
        <dbReference type="SAM" id="MobiDB-lite"/>
    </source>
</evidence>
<proteinExistence type="predicted"/>
<gene>
    <name evidence="2" type="ORF">CHIRRI_LOCUS6696</name>
</gene>
<organism evidence="2 3">
    <name type="scientific">Chironomus riparius</name>
    <dbReference type="NCBI Taxonomy" id="315576"/>
    <lineage>
        <taxon>Eukaryota</taxon>
        <taxon>Metazoa</taxon>
        <taxon>Ecdysozoa</taxon>
        <taxon>Arthropoda</taxon>
        <taxon>Hexapoda</taxon>
        <taxon>Insecta</taxon>
        <taxon>Pterygota</taxon>
        <taxon>Neoptera</taxon>
        <taxon>Endopterygota</taxon>
        <taxon>Diptera</taxon>
        <taxon>Nematocera</taxon>
        <taxon>Chironomoidea</taxon>
        <taxon>Chironomidae</taxon>
        <taxon>Chironominae</taxon>
        <taxon>Chironomus</taxon>
    </lineage>
</organism>
<accession>A0A9N9RWF1</accession>
<reference evidence="2" key="1">
    <citation type="submission" date="2022-01" db="EMBL/GenBank/DDBJ databases">
        <authorList>
            <person name="King R."/>
        </authorList>
    </citation>
    <scope>NUCLEOTIDE SEQUENCE</scope>
</reference>
<dbReference type="AlphaFoldDB" id="A0A9N9RWF1"/>
<evidence type="ECO:0000313" key="2">
    <source>
        <dbReference type="EMBL" id="CAG9803800.1"/>
    </source>
</evidence>
<keyword evidence="3" id="KW-1185">Reference proteome</keyword>
<protein>
    <submittedName>
        <fullName evidence="2">Uncharacterized protein</fullName>
    </submittedName>
</protein>